<dbReference type="InterPro" id="IPR006035">
    <property type="entry name" value="Ureohydrolase"/>
</dbReference>
<dbReference type="GO" id="GO:0004053">
    <property type="term" value="F:arginase activity"/>
    <property type="evidence" value="ECO:0007669"/>
    <property type="project" value="UniProtKB-EC"/>
</dbReference>
<reference evidence="11" key="1">
    <citation type="submission" date="2020-07" db="EMBL/GenBank/DDBJ databases">
        <title>Draft Genome Sequence of a Deep-Sea Yeast, Naganishia (Cryptococcus) liquefaciens strain N6.</title>
        <authorList>
            <person name="Han Y.W."/>
            <person name="Kajitani R."/>
            <person name="Morimoto H."/>
            <person name="Parhat M."/>
            <person name="Tsubouchi H."/>
            <person name="Bakenova O."/>
            <person name="Ogata M."/>
            <person name="Argunhan B."/>
            <person name="Aoki R."/>
            <person name="Kajiwara S."/>
            <person name="Itoh T."/>
            <person name="Iwasaki H."/>
        </authorList>
    </citation>
    <scope>NUCLEOTIDE SEQUENCE</scope>
    <source>
        <strain evidence="11">N6</strain>
    </source>
</reference>
<dbReference type="GO" id="GO:0005634">
    <property type="term" value="C:nucleus"/>
    <property type="evidence" value="ECO:0007669"/>
    <property type="project" value="TreeGrafter"/>
</dbReference>
<dbReference type="Pfam" id="PF00491">
    <property type="entry name" value="Arginase"/>
    <property type="match status" value="1"/>
</dbReference>
<comment type="cofactor">
    <cofactor evidence="8 10">
        <name>Mn(2+)</name>
        <dbReference type="ChEBI" id="CHEBI:29035"/>
    </cofactor>
    <text evidence="8 10">Binds 2 manganese ions per subunit.</text>
</comment>
<evidence type="ECO:0000256" key="2">
    <source>
        <dbReference type="ARBA" id="ARBA00012168"/>
    </source>
</evidence>
<comment type="pathway">
    <text evidence="1">Nitrogen metabolism; urea cycle; L-ornithine and urea from L-arginine: step 1/1.</text>
</comment>
<keyword evidence="7 8" id="KW-0464">Manganese</keyword>
<name>A0A8H3YHQ9_9TREE</name>
<keyword evidence="6 10" id="KW-0378">Hydrolase</keyword>
<dbReference type="EMBL" id="BLZA01000058">
    <property type="protein sequence ID" value="GHJ90280.1"/>
    <property type="molecule type" value="Genomic_DNA"/>
</dbReference>
<dbReference type="InterPro" id="IPR023696">
    <property type="entry name" value="Ureohydrolase_dom_sf"/>
</dbReference>
<dbReference type="GO" id="GO:0030145">
    <property type="term" value="F:manganese ion binding"/>
    <property type="evidence" value="ECO:0007669"/>
    <property type="project" value="TreeGrafter"/>
</dbReference>
<dbReference type="FunFam" id="3.40.800.10:FF:000009">
    <property type="entry name" value="Arginase"/>
    <property type="match status" value="1"/>
</dbReference>
<keyword evidence="12" id="KW-1185">Reference proteome</keyword>
<dbReference type="GO" id="GO:0006525">
    <property type="term" value="P:arginine metabolic process"/>
    <property type="evidence" value="ECO:0007669"/>
    <property type="project" value="UniProtKB-KW"/>
</dbReference>
<comment type="catalytic activity">
    <reaction evidence="10">
        <text>L-arginine + H2O = urea + L-ornithine</text>
        <dbReference type="Rhea" id="RHEA:20569"/>
        <dbReference type="ChEBI" id="CHEBI:15377"/>
        <dbReference type="ChEBI" id="CHEBI:16199"/>
        <dbReference type="ChEBI" id="CHEBI:32682"/>
        <dbReference type="ChEBI" id="CHEBI:46911"/>
        <dbReference type="EC" id="3.5.3.1"/>
    </reaction>
</comment>
<evidence type="ECO:0000256" key="10">
    <source>
        <dbReference type="RuleBase" id="RU361159"/>
    </source>
</evidence>
<proteinExistence type="inferred from homology"/>
<feature type="binding site" evidence="8">
    <location>
        <position position="174"/>
    </location>
    <ligand>
        <name>Mn(2+)</name>
        <dbReference type="ChEBI" id="CHEBI:29035"/>
        <label>1</label>
    </ligand>
</feature>
<evidence type="ECO:0000313" key="12">
    <source>
        <dbReference type="Proteomes" id="UP000620104"/>
    </source>
</evidence>
<dbReference type="OrthoDB" id="9992747at2759"/>
<keyword evidence="4 10" id="KW-0056">Arginine metabolism</keyword>
<feature type="binding site" evidence="8">
    <location>
        <position position="176"/>
    </location>
    <ligand>
        <name>Mn(2+)</name>
        <dbReference type="ChEBI" id="CHEBI:29035"/>
        <label>1</label>
    </ligand>
</feature>
<feature type="binding site" evidence="8">
    <location>
        <position position="280"/>
    </location>
    <ligand>
        <name>Mn(2+)</name>
        <dbReference type="ChEBI" id="CHEBI:29035"/>
        <label>1</label>
    </ligand>
</feature>
<evidence type="ECO:0000313" key="11">
    <source>
        <dbReference type="EMBL" id="GHJ90280.1"/>
    </source>
</evidence>
<dbReference type="PANTHER" id="PTHR43782:SF3">
    <property type="entry name" value="ARGINASE"/>
    <property type="match status" value="1"/>
</dbReference>
<dbReference type="NCBIfam" id="TIGR01229">
    <property type="entry name" value="rocF_arginase"/>
    <property type="match status" value="1"/>
</dbReference>
<sequence>MSFIVRRITRTPGTRTLSTSVRRMRGAGLAEVQARPTYTHKFLKDPPTVAVVGCPFSAGQARPGVDLGPNALVQSGLLDQIKSLGWNVTYDGAAPFADIPRASVQEAREHETGEGKMRNARVVSEVCERLAKVVAEHAARGELPVTVGGDHSLALGSIAGTMSKHPDACVLWIDAHADINTPLTTTTGNLHGCPVSFLLGLQGTDVEPFKGWVKPCLRPDRLVYIGLRDVDPAEKRILRENNIKCFTMHDVDKHGIGACVKMALEHVNPRGERPVHLSFDVDATDPTVAGSTGTPVRGGLTFREGHYICEAVAETGCLVALDIMEVNPTLGDDKLVEQTVAVGCSLTRAALGETLL</sequence>
<evidence type="ECO:0000256" key="8">
    <source>
        <dbReference type="PIRSR" id="PIRSR036979-1"/>
    </source>
</evidence>
<dbReference type="Gene3D" id="3.40.800.10">
    <property type="entry name" value="Ureohydrolase domain"/>
    <property type="match status" value="1"/>
</dbReference>
<organism evidence="11 12">
    <name type="scientific">Naganishia liquefaciens</name>
    <dbReference type="NCBI Taxonomy" id="104408"/>
    <lineage>
        <taxon>Eukaryota</taxon>
        <taxon>Fungi</taxon>
        <taxon>Dikarya</taxon>
        <taxon>Basidiomycota</taxon>
        <taxon>Agaricomycotina</taxon>
        <taxon>Tremellomycetes</taxon>
        <taxon>Filobasidiales</taxon>
        <taxon>Filobasidiaceae</taxon>
        <taxon>Naganishia</taxon>
    </lineage>
</organism>
<dbReference type="PIRSF" id="PIRSF036979">
    <property type="entry name" value="Arginase"/>
    <property type="match status" value="1"/>
</dbReference>
<keyword evidence="5 8" id="KW-0479">Metal-binding</keyword>
<dbReference type="EC" id="3.5.3.1" evidence="2 10"/>
<evidence type="ECO:0000256" key="3">
    <source>
        <dbReference type="ARBA" id="ARBA00018123"/>
    </source>
</evidence>
<dbReference type="Proteomes" id="UP000620104">
    <property type="component" value="Unassembled WGS sequence"/>
</dbReference>
<comment type="caution">
    <text evidence="11">The sequence shown here is derived from an EMBL/GenBank/DDBJ whole genome shotgun (WGS) entry which is preliminary data.</text>
</comment>
<accession>A0A8H3YHQ9</accession>
<feature type="binding site" evidence="8">
    <location>
        <position position="282"/>
    </location>
    <ligand>
        <name>Mn(2+)</name>
        <dbReference type="ChEBI" id="CHEBI:29035"/>
        <label>1</label>
    </ligand>
</feature>
<dbReference type="PRINTS" id="PR00116">
    <property type="entry name" value="ARGINASE"/>
</dbReference>
<dbReference type="InterPro" id="IPR014033">
    <property type="entry name" value="Arginase"/>
</dbReference>
<evidence type="ECO:0000256" key="9">
    <source>
        <dbReference type="PROSITE-ProRule" id="PRU00742"/>
    </source>
</evidence>
<evidence type="ECO:0000256" key="5">
    <source>
        <dbReference type="ARBA" id="ARBA00022723"/>
    </source>
</evidence>
<dbReference type="PANTHER" id="PTHR43782">
    <property type="entry name" value="ARGINASE"/>
    <property type="match status" value="1"/>
</dbReference>
<evidence type="ECO:0000256" key="4">
    <source>
        <dbReference type="ARBA" id="ARBA00022503"/>
    </source>
</evidence>
<comment type="similarity">
    <text evidence="9 10">Belongs to the arginase family.</text>
</comment>
<dbReference type="AlphaFoldDB" id="A0A8H3YHQ9"/>
<dbReference type="SUPFAM" id="SSF52768">
    <property type="entry name" value="Arginase/deacetylase"/>
    <property type="match status" value="1"/>
</dbReference>
<feature type="binding site" evidence="8">
    <location>
        <position position="151"/>
    </location>
    <ligand>
        <name>Mn(2+)</name>
        <dbReference type="ChEBI" id="CHEBI:29035"/>
        <label>1</label>
    </ligand>
</feature>
<protein>
    <recommendedName>
        <fullName evidence="3 10">Arginase</fullName>
        <ecNumber evidence="2 10">3.5.3.1</ecNumber>
    </recommendedName>
</protein>
<evidence type="ECO:0000256" key="7">
    <source>
        <dbReference type="ARBA" id="ARBA00023211"/>
    </source>
</evidence>
<dbReference type="GO" id="GO:0005829">
    <property type="term" value="C:cytosol"/>
    <property type="evidence" value="ECO:0007669"/>
    <property type="project" value="TreeGrafter"/>
</dbReference>
<feature type="binding site" evidence="8">
    <location>
        <position position="178"/>
    </location>
    <ligand>
        <name>Mn(2+)</name>
        <dbReference type="ChEBI" id="CHEBI:29035"/>
        <label>1</label>
    </ligand>
</feature>
<dbReference type="PROSITE" id="PS51409">
    <property type="entry name" value="ARGINASE_2"/>
    <property type="match status" value="1"/>
</dbReference>
<evidence type="ECO:0000256" key="1">
    <source>
        <dbReference type="ARBA" id="ARBA00005098"/>
    </source>
</evidence>
<gene>
    <name evidence="11" type="ORF">NliqN6_6682</name>
</gene>
<evidence type="ECO:0000256" key="6">
    <source>
        <dbReference type="ARBA" id="ARBA00022801"/>
    </source>
</evidence>
<dbReference type="CDD" id="cd09989">
    <property type="entry name" value="Arginase"/>
    <property type="match status" value="1"/>
</dbReference>